<protein>
    <submittedName>
        <fullName evidence="1">Uncharacterized protein</fullName>
    </submittedName>
</protein>
<accession>A0A388LWP1</accession>
<dbReference type="Proteomes" id="UP000265515">
    <property type="component" value="Unassembled WGS sequence"/>
</dbReference>
<comment type="caution">
    <text evidence="1">The sequence shown here is derived from an EMBL/GenBank/DDBJ whole genome shotgun (WGS) entry which is preliminary data.</text>
</comment>
<proteinExistence type="predicted"/>
<keyword evidence="2" id="KW-1185">Reference proteome</keyword>
<organism evidence="1 2">
    <name type="scientific">Chara braunii</name>
    <name type="common">Braun's stonewort</name>
    <dbReference type="NCBI Taxonomy" id="69332"/>
    <lineage>
        <taxon>Eukaryota</taxon>
        <taxon>Viridiplantae</taxon>
        <taxon>Streptophyta</taxon>
        <taxon>Charophyceae</taxon>
        <taxon>Charales</taxon>
        <taxon>Characeae</taxon>
        <taxon>Chara</taxon>
    </lineage>
</organism>
<evidence type="ECO:0000313" key="2">
    <source>
        <dbReference type="Proteomes" id="UP000265515"/>
    </source>
</evidence>
<dbReference type="AlphaFoldDB" id="A0A388LWP1"/>
<dbReference type="EMBL" id="BFEA01000572">
    <property type="protein sequence ID" value="GBG86632.1"/>
    <property type="molecule type" value="Genomic_DNA"/>
</dbReference>
<evidence type="ECO:0000313" key="1">
    <source>
        <dbReference type="EMBL" id="GBG86632.1"/>
    </source>
</evidence>
<reference evidence="1 2" key="1">
    <citation type="journal article" date="2018" name="Cell">
        <title>The Chara Genome: Secondary Complexity and Implications for Plant Terrestrialization.</title>
        <authorList>
            <person name="Nishiyama T."/>
            <person name="Sakayama H."/>
            <person name="Vries J.D."/>
            <person name="Buschmann H."/>
            <person name="Saint-Marcoux D."/>
            <person name="Ullrich K.K."/>
            <person name="Haas F.B."/>
            <person name="Vanderstraeten L."/>
            <person name="Becker D."/>
            <person name="Lang D."/>
            <person name="Vosolsobe S."/>
            <person name="Rombauts S."/>
            <person name="Wilhelmsson P.K.I."/>
            <person name="Janitza P."/>
            <person name="Kern R."/>
            <person name="Heyl A."/>
            <person name="Rumpler F."/>
            <person name="Villalobos L.I.A.C."/>
            <person name="Clay J.M."/>
            <person name="Skokan R."/>
            <person name="Toyoda A."/>
            <person name="Suzuki Y."/>
            <person name="Kagoshima H."/>
            <person name="Schijlen E."/>
            <person name="Tajeshwar N."/>
            <person name="Catarino B."/>
            <person name="Hetherington A.J."/>
            <person name="Saltykova A."/>
            <person name="Bonnot C."/>
            <person name="Breuninger H."/>
            <person name="Symeonidi A."/>
            <person name="Radhakrishnan G.V."/>
            <person name="Van Nieuwerburgh F."/>
            <person name="Deforce D."/>
            <person name="Chang C."/>
            <person name="Karol K.G."/>
            <person name="Hedrich R."/>
            <person name="Ulvskov P."/>
            <person name="Glockner G."/>
            <person name="Delwiche C.F."/>
            <person name="Petrasek J."/>
            <person name="Van de Peer Y."/>
            <person name="Friml J."/>
            <person name="Beilby M."/>
            <person name="Dolan L."/>
            <person name="Kohara Y."/>
            <person name="Sugano S."/>
            <person name="Fujiyama A."/>
            <person name="Delaux P.-M."/>
            <person name="Quint M."/>
            <person name="TheiBen G."/>
            <person name="Hagemann M."/>
            <person name="Harholt J."/>
            <person name="Dunand C."/>
            <person name="Zachgo S."/>
            <person name="Langdale J."/>
            <person name="Maumus F."/>
            <person name="Straeten D.V.D."/>
            <person name="Gould S.B."/>
            <person name="Rensing S.A."/>
        </authorList>
    </citation>
    <scope>NUCLEOTIDE SEQUENCE [LARGE SCALE GENOMIC DNA]</scope>
    <source>
        <strain evidence="1 2">S276</strain>
    </source>
</reference>
<gene>
    <name evidence="1" type="ORF">CBR_g41695</name>
</gene>
<dbReference type="Gramene" id="GBG86632">
    <property type="protein sequence ID" value="GBG86632"/>
    <property type="gene ID" value="CBR_g41695"/>
</dbReference>
<name>A0A388LWP1_CHABU</name>
<sequence>MSLRAVVRRDPNVHPANRMLSYEANHMLSYEANHMLSYEANHMLSYEAHGYPYMDVAVVTGSRSKPLLCLEDDPLVWSCRRMLRLEDDPADCSRRRMFSTLSPTFP</sequence>